<protein>
    <recommendedName>
        <fullName evidence="4">Transmembrane protein</fullName>
    </recommendedName>
</protein>
<dbReference type="AlphaFoldDB" id="A0A1U9VJC6"/>
<keyword evidence="1" id="KW-0472">Membrane</keyword>
<gene>
    <name evidence="2" type="ORF">B0B51_13055</name>
</gene>
<dbReference type="EMBL" id="CP019911">
    <property type="protein sequence ID" value="AQW30789.1"/>
    <property type="molecule type" value="Genomic_DNA"/>
</dbReference>
<keyword evidence="1" id="KW-0812">Transmembrane</keyword>
<organism evidence="2 3">
    <name type="scientific">blood disease bacterium A2-HR MARDI</name>
    <dbReference type="NCBI Taxonomy" id="1944648"/>
    <lineage>
        <taxon>Bacteria</taxon>
        <taxon>Pseudomonadati</taxon>
        <taxon>Pseudomonadota</taxon>
        <taxon>Betaproteobacteria</taxon>
        <taxon>Burkholderiales</taxon>
        <taxon>Burkholderiaceae</taxon>
        <taxon>Ralstonia</taxon>
        <taxon>Ralstonia solanacearum species complex</taxon>
    </lineage>
</organism>
<feature type="transmembrane region" description="Helical" evidence="1">
    <location>
        <begin position="60"/>
        <end position="82"/>
    </location>
</feature>
<accession>A0A1U9VJC6</accession>
<keyword evidence="1" id="KW-1133">Transmembrane helix</keyword>
<dbReference type="RefSeq" id="WP_078222752.1">
    <property type="nucleotide sequence ID" value="NZ_CP019911.1"/>
</dbReference>
<dbReference type="Proteomes" id="UP000189628">
    <property type="component" value="Chromosome"/>
</dbReference>
<sequence length="98" mass="10685">MKSKLGTCLLAAWLVLTAWSLNDWWGTHLDSIPKPPEALGSWLIKLAGATNAEEAGDVDFLFGLAIAFVVVSILTWLLLAAFRHGRALIQRSREKAGP</sequence>
<evidence type="ECO:0000313" key="3">
    <source>
        <dbReference type="Proteomes" id="UP000189628"/>
    </source>
</evidence>
<proteinExistence type="predicted"/>
<reference evidence="2 3" key="1">
    <citation type="submission" date="2017-02" db="EMBL/GenBank/DDBJ databases">
        <title>Blood Disease Bacterium A2-HR MARDI.</title>
        <authorList>
            <person name="Badrun R."/>
            <person name="Abu Bakar N."/>
            <person name="Laboh R."/>
        </authorList>
    </citation>
    <scope>NUCLEOTIDE SEQUENCE [LARGE SCALE GENOMIC DNA]</scope>
    <source>
        <strain evidence="2 3">A2-HR MARDI</strain>
    </source>
</reference>
<evidence type="ECO:0000256" key="1">
    <source>
        <dbReference type="SAM" id="Phobius"/>
    </source>
</evidence>
<evidence type="ECO:0000313" key="2">
    <source>
        <dbReference type="EMBL" id="AQW30789.1"/>
    </source>
</evidence>
<name>A0A1U9VJC6_9RALS</name>
<evidence type="ECO:0008006" key="4">
    <source>
        <dbReference type="Google" id="ProtNLM"/>
    </source>
</evidence>